<protein>
    <submittedName>
        <fullName evidence="9">Uncharacterized protein</fullName>
    </submittedName>
</protein>
<dbReference type="GO" id="GO:0000278">
    <property type="term" value="P:mitotic cell cycle"/>
    <property type="evidence" value="ECO:0007669"/>
    <property type="project" value="TreeGrafter"/>
</dbReference>
<evidence type="ECO:0000256" key="4">
    <source>
        <dbReference type="ARBA" id="ARBA00022701"/>
    </source>
</evidence>
<keyword evidence="3" id="KW-0963">Cytoplasm</keyword>
<feature type="compositionally biased region" description="Acidic residues" evidence="6">
    <location>
        <begin position="1657"/>
        <end position="1666"/>
    </location>
</feature>
<dbReference type="GO" id="GO:0000922">
    <property type="term" value="C:spindle pole"/>
    <property type="evidence" value="ECO:0007669"/>
    <property type="project" value="InterPro"/>
</dbReference>
<evidence type="ECO:0000259" key="8">
    <source>
        <dbReference type="Pfam" id="PF17681"/>
    </source>
</evidence>
<dbReference type="GO" id="GO:0000930">
    <property type="term" value="C:gamma-tubulin complex"/>
    <property type="evidence" value="ECO:0007669"/>
    <property type="project" value="TreeGrafter"/>
</dbReference>
<dbReference type="GO" id="GO:0043015">
    <property type="term" value="F:gamma-tubulin binding"/>
    <property type="evidence" value="ECO:0007669"/>
    <property type="project" value="InterPro"/>
</dbReference>
<evidence type="ECO:0000259" key="7">
    <source>
        <dbReference type="Pfam" id="PF04130"/>
    </source>
</evidence>
<feature type="compositionally biased region" description="Low complexity" evidence="6">
    <location>
        <begin position="1667"/>
        <end position="1677"/>
    </location>
</feature>
<dbReference type="Gene3D" id="1.20.120.1900">
    <property type="entry name" value="Gamma-tubulin complex, C-terminal domain"/>
    <property type="match status" value="1"/>
</dbReference>
<accession>A0A1Y1JK05</accession>
<keyword evidence="5" id="KW-0206">Cytoskeleton</keyword>
<dbReference type="GO" id="GO:0051011">
    <property type="term" value="F:microtubule minus-end binding"/>
    <property type="evidence" value="ECO:0007669"/>
    <property type="project" value="TreeGrafter"/>
</dbReference>
<feature type="compositionally biased region" description="Low complexity" evidence="6">
    <location>
        <begin position="584"/>
        <end position="602"/>
    </location>
</feature>
<feature type="region of interest" description="Disordered" evidence="6">
    <location>
        <begin position="1643"/>
        <end position="1719"/>
    </location>
</feature>
<dbReference type="OrthoDB" id="2192946at2759"/>
<feature type="domain" description="Gamma tubulin complex component protein N-terminal" evidence="8">
    <location>
        <begin position="652"/>
        <end position="1106"/>
    </location>
</feature>
<evidence type="ECO:0000313" key="10">
    <source>
        <dbReference type="Proteomes" id="UP000195521"/>
    </source>
</evidence>
<feature type="region of interest" description="Disordered" evidence="6">
    <location>
        <begin position="557"/>
        <end position="602"/>
    </location>
</feature>
<dbReference type="Pfam" id="PF04130">
    <property type="entry name" value="GCP_C_terminal"/>
    <property type="match status" value="1"/>
</dbReference>
<dbReference type="GO" id="GO:0005874">
    <property type="term" value="C:microtubule"/>
    <property type="evidence" value="ECO:0007669"/>
    <property type="project" value="UniProtKB-KW"/>
</dbReference>
<dbReference type="Proteomes" id="UP000195521">
    <property type="component" value="Unassembled WGS sequence"/>
</dbReference>
<evidence type="ECO:0000256" key="6">
    <source>
        <dbReference type="SAM" id="MobiDB-lite"/>
    </source>
</evidence>
<evidence type="ECO:0000313" key="9">
    <source>
        <dbReference type="EMBL" id="GAW80783.1"/>
    </source>
</evidence>
<dbReference type="InterPro" id="IPR041470">
    <property type="entry name" value="GCP_N"/>
</dbReference>
<gene>
    <name evidence="9" type="ORF">PGO_083490</name>
</gene>
<organism evidence="9 10">
    <name type="scientific">Plasmodium gonderi</name>
    <dbReference type="NCBI Taxonomy" id="77519"/>
    <lineage>
        <taxon>Eukaryota</taxon>
        <taxon>Sar</taxon>
        <taxon>Alveolata</taxon>
        <taxon>Apicomplexa</taxon>
        <taxon>Aconoidasida</taxon>
        <taxon>Haemosporida</taxon>
        <taxon>Plasmodiidae</taxon>
        <taxon>Plasmodium</taxon>
        <taxon>Plasmodium (Plasmodium)</taxon>
    </lineage>
</organism>
<dbReference type="EMBL" id="BDQF01000009">
    <property type="protein sequence ID" value="GAW80783.1"/>
    <property type="molecule type" value="Genomic_DNA"/>
</dbReference>
<reference evidence="10" key="1">
    <citation type="submission" date="2017-04" db="EMBL/GenBank/DDBJ databases">
        <title>Plasmodium gonderi genome.</title>
        <authorList>
            <person name="Arisue N."/>
            <person name="Honma H."/>
            <person name="Kawai S."/>
            <person name="Tougan T."/>
            <person name="Tanabe K."/>
            <person name="Horii T."/>
        </authorList>
    </citation>
    <scope>NUCLEOTIDE SEQUENCE [LARGE SCALE GENOMIC DNA]</scope>
    <source>
        <strain evidence="10">ATCC 30045</strain>
    </source>
</reference>
<dbReference type="GeneID" id="39747499"/>
<dbReference type="GO" id="GO:0051321">
    <property type="term" value="P:meiotic cell cycle"/>
    <property type="evidence" value="ECO:0007669"/>
    <property type="project" value="TreeGrafter"/>
</dbReference>
<dbReference type="RefSeq" id="XP_028543372.1">
    <property type="nucleotide sequence ID" value="XM_028687571.1"/>
</dbReference>
<keyword evidence="4" id="KW-0493">Microtubule</keyword>
<dbReference type="PANTHER" id="PTHR19302:SF14">
    <property type="entry name" value="GAMMA-TUBULIN COMPLEX COMPONENT 3"/>
    <property type="match status" value="1"/>
</dbReference>
<evidence type="ECO:0000256" key="5">
    <source>
        <dbReference type="ARBA" id="ARBA00023212"/>
    </source>
</evidence>
<feature type="compositionally biased region" description="Acidic residues" evidence="6">
    <location>
        <begin position="1265"/>
        <end position="1280"/>
    </location>
</feature>
<feature type="compositionally biased region" description="Low complexity" evidence="6">
    <location>
        <begin position="564"/>
        <end position="573"/>
    </location>
</feature>
<feature type="region of interest" description="Disordered" evidence="6">
    <location>
        <begin position="1525"/>
        <end position="1561"/>
    </location>
</feature>
<sequence>MDISNIKKKVESENNNRINITNVKFRNCLCLFNNYSKCYVNIKKKSNRESSKYDKIYGNENIRIREKKRRDCNKETSLEFTYPYRYEHNRSIFLIINSQNINSRNSYLCHNDIIYIIYNNKKYEHVNVQKRKKIMKGKKKKKKKKNALYDLKEDSYSSLTSSIPNQPIDENPIYNSTIFETSNMNFCETYDKKKKKKKKNRENIRQLGKQGKLKNKKNYIYSDDDDSDNNYEHIFTHINSNLHFLSVSNDHIEKEKNLYIQNERYVNYKDVIFRKMKFKKTLFINLDTYNSWILIKKSILINEYLNRFAKNDLVDINDVLYDVVNMHNRVVNCYTKVYINDYFLLINNKTKEILGVQKVPFDRTSTNNAYTGTEINTDKNENSFNISTTNEESNYYKLVLIKKMNLNHLFGSATDINITFTFHNVCLTSHNKINDNNSYLLIYNYNLVKDSHVFLNNTHNLEEETKVSTNHNFQQKQNNHDYIYFNNYITKKIVENYITYSLYIKECLLIIDILYVLNNSYGNLIYIKEYYKYDHETYYTFVYDILKRNKNYTQLKNNSKDDTSSVYSLSSYSEKGDDNDDSDNSSTSGSSDNSTVSSTSSESIFCNGGIKFNANLTTEEKGVLMELNNDFVYLMPKYKLIFHPIILSDKESNSSHLEITREILKLGICLRRIQRFIEINKRGQCCNFTFDIFCCCLYNISLHILNHINKIEENVRNVYNFSRIYMKDGPGGTHGNGNINEHSMNENRTNHLPMCLFDSNALSTCTDPEEKKIFFSINNLFRKNVRDFNLFFNINIDKAEDISLYKIKISILPLIQIAKLLNKIINKIIAKKKMNNSKYLIDLIYKLQEYLNSDNINKTVLIYLLKNITTPLFDFIKNYIFYGKVKDIYREFFIHENKNITPYYKQTNKLYCSNIYKYIYKKYIDLSTNYWGAKYVLLNNKVPLFLKNISYYIFITGKYIDVLLACSKLLTLKNQHSYPLHIGGGEFHRHGEFHMKTELRNSDDGFHNTVTDRGCAASEEDMKSSYTTSTMLKNRHKQSSNRGTYENINDTCNPEEDKIFSNFMNSQKNNKSCFLIYDGDKKTYEYLIQNQHLFASKKMFELYIKKIDIKEKIKHHYFFFFLQISDYLKYFYILAHEYLEKLYNNKKNSNILNKLKNYFDISLRSSVLYHLKYKNDYNVDMSDILSIIDNVNLIIDLKNFYLNSDQVRFGKGNYEDVANHEESRNRKVLLKYQEIEDENGPYFPKRHLNDEGEALRGGAPHLEESGNEDTDLDPETDSQEDGDKQKQEGGISKINGQKKKKKNYAKQGRTTKGMMDEQCLMGEKKKILANLKNNVLSNIHNNMQTNTNVEIYKGLVLSYHNMFPYNLIFNNITIFKYSLIFRILNYCKYIEHKLTEVWLNHMFVKNIFINEECRNNLMICIHTRECMIHFLKCYVYHLQNDVIKAEYNYMNNKLKETLIFDDIIHIHNKYLNNVLKYSFIMNQNIINSILKLISISHIFTRHILKFNFNKNEQIENLAAHESAKCENSNNSGSNSNSNNNCNSNGGHLNRNGTDRKKKKKNSYHRKFIQELLSDQAYISMIHNTIKHYDRHFKNFFLDLTEYVNNNIDDYAHNFLIKLDYNFYYTNKYKINNSTLAITPNEDLGRAANSNENPNEYPNEDPNEDPNEGPNEGPNESYATPSAGREAIPANNISFARDARDGMGTRGRKQGSQVVSLASGSPAHVNRRIYNQEQNRTVENERNMYDQANYETGYGSRYVAGYETNPPQSHHHQRYAHPPRGIPSASTPADSTRNANYMNANENTMNYQNEHSTNYQNEHSTNYQNEHSMNYQNEHSMNYPKYAQTSNIHPSDKNAIHNQTAHIRNNYTTTHLNNNENMLYENRYSPYHLNSQNFPYNVNQYEQEVNSYDNKMANTTSSNANYSKLKKYSMHNNENVTNINVSGIDISGIDVSTVDKNAYKFIPK</sequence>
<comment type="similarity">
    <text evidence="2">Belongs to the TUBGCP family.</text>
</comment>
<name>A0A1Y1JK05_PLAGO</name>
<dbReference type="PANTHER" id="PTHR19302">
    <property type="entry name" value="GAMMA TUBULIN COMPLEX PROTEIN"/>
    <property type="match status" value="1"/>
</dbReference>
<evidence type="ECO:0000256" key="3">
    <source>
        <dbReference type="ARBA" id="ARBA00022490"/>
    </source>
</evidence>
<dbReference type="Pfam" id="PF17681">
    <property type="entry name" value="GCP_N_terminal"/>
    <property type="match status" value="1"/>
</dbReference>
<keyword evidence="10" id="KW-1185">Reference proteome</keyword>
<feature type="region of interest" description="Disordered" evidence="6">
    <location>
        <begin position="1240"/>
        <end position="1310"/>
    </location>
</feature>
<comment type="caution">
    <text evidence="9">The sequence shown here is derived from an EMBL/GenBank/DDBJ whole genome shotgun (WGS) entry which is preliminary data.</text>
</comment>
<dbReference type="OMA" id="HNTIKHY"/>
<dbReference type="InterPro" id="IPR040457">
    <property type="entry name" value="GCP_C"/>
</dbReference>
<evidence type="ECO:0000256" key="2">
    <source>
        <dbReference type="ARBA" id="ARBA00010337"/>
    </source>
</evidence>
<dbReference type="GO" id="GO:0051225">
    <property type="term" value="P:spindle assembly"/>
    <property type="evidence" value="ECO:0007669"/>
    <property type="project" value="TreeGrafter"/>
</dbReference>
<proteinExistence type="inferred from homology"/>
<dbReference type="InterPro" id="IPR042241">
    <property type="entry name" value="GCP_C_sf"/>
</dbReference>
<feature type="compositionally biased region" description="Polar residues" evidence="6">
    <location>
        <begin position="1709"/>
        <end position="1718"/>
    </location>
</feature>
<evidence type="ECO:0000256" key="1">
    <source>
        <dbReference type="ARBA" id="ARBA00004245"/>
    </source>
</evidence>
<feature type="compositionally biased region" description="Low complexity" evidence="6">
    <location>
        <begin position="1527"/>
        <end position="1546"/>
    </location>
</feature>
<feature type="domain" description="Gamma tubulin complex component C-terminal" evidence="7">
    <location>
        <begin position="1331"/>
        <end position="1624"/>
    </location>
</feature>
<dbReference type="GO" id="GO:0031122">
    <property type="term" value="P:cytoplasmic microtubule organization"/>
    <property type="evidence" value="ECO:0007669"/>
    <property type="project" value="TreeGrafter"/>
</dbReference>
<dbReference type="GO" id="GO:0007020">
    <property type="term" value="P:microtubule nucleation"/>
    <property type="evidence" value="ECO:0007669"/>
    <property type="project" value="InterPro"/>
</dbReference>
<comment type="subcellular location">
    <subcellularLocation>
        <location evidence="1">Cytoplasm</location>
        <location evidence="1">Cytoskeleton</location>
    </subcellularLocation>
</comment>
<dbReference type="InterPro" id="IPR007259">
    <property type="entry name" value="GCP"/>
</dbReference>